<dbReference type="InterPro" id="IPR001878">
    <property type="entry name" value="Znf_CCHC"/>
</dbReference>
<evidence type="ECO:0000313" key="11">
    <source>
        <dbReference type="Proteomes" id="UP001151760"/>
    </source>
</evidence>
<dbReference type="InterPro" id="IPR054722">
    <property type="entry name" value="PolX-like_BBD"/>
</dbReference>
<dbReference type="InterPro" id="IPR001584">
    <property type="entry name" value="Integrase_cat-core"/>
</dbReference>
<feature type="domain" description="CCHC-type" evidence="8">
    <location>
        <begin position="19"/>
        <end position="36"/>
    </location>
</feature>
<dbReference type="PROSITE" id="PS50994">
    <property type="entry name" value="INTEGRASE"/>
    <property type="match status" value="1"/>
</dbReference>
<dbReference type="Proteomes" id="UP001151760">
    <property type="component" value="Unassembled WGS sequence"/>
</dbReference>
<dbReference type="SUPFAM" id="SSF53098">
    <property type="entry name" value="Ribonuclease H-like"/>
    <property type="match status" value="1"/>
</dbReference>
<keyword evidence="5" id="KW-0862">Zinc</keyword>
<dbReference type="CDD" id="cd09272">
    <property type="entry name" value="RNase_HI_RT_Ty1"/>
    <property type="match status" value="1"/>
</dbReference>
<dbReference type="InterPro" id="IPR039537">
    <property type="entry name" value="Retrotran_Ty1/copia-like"/>
</dbReference>
<evidence type="ECO:0000256" key="7">
    <source>
        <dbReference type="SAM" id="MobiDB-lite"/>
    </source>
</evidence>
<keyword evidence="6" id="KW-0175">Coiled coil</keyword>
<proteinExistence type="predicted"/>
<gene>
    <name evidence="10" type="ORF">Tco_0857973</name>
</gene>
<accession>A0ABQ5B8M1</accession>
<dbReference type="Pfam" id="PF13976">
    <property type="entry name" value="gag_pre-integrs"/>
    <property type="match status" value="1"/>
</dbReference>
<keyword evidence="2" id="KW-0479">Metal-binding</keyword>
<evidence type="ECO:0000256" key="6">
    <source>
        <dbReference type="SAM" id="Coils"/>
    </source>
</evidence>
<dbReference type="SUPFAM" id="SSF56672">
    <property type="entry name" value="DNA/RNA polymerases"/>
    <property type="match status" value="1"/>
</dbReference>
<dbReference type="InterPro" id="IPR012337">
    <property type="entry name" value="RNaseH-like_sf"/>
</dbReference>
<dbReference type="PANTHER" id="PTHR42648">
    <property type="entry name" value="TRANSPOSASE, PUTATIVE-RELATED"/>
    <property type="match status" value="1"/>
</dbReference>
<dbReference type="EMBL" id="BQNB010013026">
    <property type="protein sequence ID" value="GJT10931.1"/>
    <property type="molecule type" value="Genomic_DNA"/>
</dbReference>
<evidence type="ECO:0000313" key="10">
    <source>
        <dbReference type="EMBL" id="GJT10931.1"/>
    </source>
</evidence>
<keyword evidence="3" id="KW-0064">Aspartyl protease</keyword>
<evidence type="ECO:0000259" key="9">
    <source>
        <dbReference type="PROSITE" id="PS50994"/>
    </source>
</evidence>
<feature type="domain" description="Integrase catalytic" evidence="9">
    <location>
        <begin position="529"/>
        <end position="697"/>
    </location>
</feature>
<dbReference type="Pfam" id="PF00665">
    <property type="entry name" value="rve"/>
    <property type="match status" value="1"/>
</dbReference>
<comment type="caution">
    <text evidence="10">The sequence shown here is derived from an EMBL/GenBank/DDBJ whole genome shotgun (WGS) entry which is preliminary data.</text>
</comment>
<reference evidence="10" key="2">
    <citation type="submission" date="2022-01" db="EMBL/GenBank/DDBJ databases">
        <authorList>
            <person name="Yamashiro T."/>
            <person name="Shiraishi A."/>
            <person name="Satake H."/>
            <person name="Nakayama K."/>
        </authorList>
    </citation>
    <scope>NUCLEOTIDE SEQUENCE</scope>
</reference>
<organism evidence="10 11">
    <name type="scientific">Tanacetum coccineum</name>
    <dbReference type="NCBI Taxonomy" id="301880"/>
    <lineage>
        <taxon>Eukaryota</taxon>
        <taxon>Viridiplantae</taxon>
        <taxon>Streptophyta</taxon>
        <taxon>Embryophyta</taxon>
        <taxon>Tracheophyta</taxon>
        <taxon>Spermatophyta</taxon>
        <taxon>Magnoliopsida</taxon>
        <taxon>eudicotyledons</taxon>
        <taxon>Gunneridae</taxon>
        <taxon>Pentapetalae</taxon>
        <taxon>asterids</taxon>
        <taxon>campanulids</taxon>
        <taxon>Asterales</taxon>
        <taxon>Asteraceae</taxon>
        <taxon>Asteroideae</taxon>
        <taxon>Anthemideae</taxon>
        <taxon>Anthemidinae</taxon>
        <taxon>Tanacetum</taxon>
    </lineage>
</organism>
<dbReference type="PANTHER" id="PTHR42648:SF21">
    <property type="entry name" value="CYSTEINE-RICH RLK (RECEPTOR-LIKE PROTEIN KINASE) 8"/>
    <property type="match status" value="1"/>
</dbReference>
<dbReference type="InterPro" id="IPR057670">
    <property type="entry name" value="SH3_retrovirus"/>
</dbReference>
<dbReference type="PROSITE" id="PS50158">
    <property type="entry name" value="ZF_CCHC"/>
    <property type="match status" value="1"/>
</dbReference>
<dbReference type="InterPro" id="IPR036397">
    <property type="entry name" value="RNaseH_sf"/>
</dbReference>
<evidence type="ECO:0000256" key="5">
    <source>
        <dbReference type="PROSITE-ProRule" id="PRU00047"/>
    </source>
</evidence>
<keyword evidence="1" id="KW-0645">Protease</keyword>
<dbReference type="InterPro" id="IPR025724">
    <property type="entry name" value="GAG-pre-integrase_dom"/>
</dbReference>
<feature type="coiled-coil region" evidence="6">
    <location>
        <begin position="113"/>
        <end position="173"/>
    </location>
</feature>
<evidence type="ECO:0000256" key="1">
    <source>
        <dbReference type="ARBA" id="ARBA00022670"/>
    </source>
</evidence>
<dbReference type="InterPro" id="IPR013103">
    <property type="entry name" value="RVT_2"/>
</dbReference>
<keyword evidence="5" id="KW-0863">Zinc-finger</keyword>
<dbReference type="Pfam" id="PF22936">
    <property type="entry name" value="Pol_BBD"/>
    <property type="match status" value="1"/>
</dbReference>
<evidence type="ECO:0000256" key="4">
    <source>
        <dbReference type="ARBA" id="ARBA00022801"/>
    </source>
</evidence>
<name>A0ABQ5B8M1_9ASTR</name>
<dbReference type="InterPro" id="IPR043502">
    <property type="entry name" value="DNA/RNA_pol_sf"/>
</dbReference>
<dbReference type="Pfam" id="PF25597">
    <property type="entry name" value="SH3_retrovirus"/>
    <property type="match status" value="1"/>
</dbReference>
<keyword evidence="11" id="KW-1185">Reference proteome</keyword>
<evidence type="ECO:0000256" key="2">
    <source>
        <dbReference type="ARBA" id="ARBA00022723"/>
    </source>
</evidence>
<reference evidence="10" key="1">
    <citation type="journal article" date="2022" name="Int. J. Mol. Sci.">
        <title>Draft Genome of Tanacetum Coccineum: Genomic Comparison of Closely Related Tanacetum-Family Plants.</title>
        <authorList>
            <person name="Yamashiro T."/>
            <person name="Shiraishi A."/>
            <person name="Nakayama K."/>
            <person name="Satake H."/>
        </authorList>
    </citation>
    <scope>NUCLEOTIDE SEQUENCE</scope>
</reference>
<keyword evidence="4" id="KW-0378">Hydrolase</keyword>
<evidence type="ECO:0000256" key="3">
    <source>
        <dbReference type="ARBA" id="ARBA00022750"/>
    </source>
</evidence>
<feature type="compositionally biased region" description="Polar residues" evidence="7">
    <location>
        <begin position="300"/>
        <end position="319"/>
    </location>
</feature>
<protein>
    <submittedName>
        <fullName evidence="10">Retrovirus-related pol polyprotein from transposon TNT 1-94</fullName>
    </submittedName>
</protein>
<dbReference type="Pfam" id="PF07727">
    <property type="entry name" value="RVT_2"/>
    <property type="match status" value="1"/>
</dbReference>
<sequence length="1324" mass="150220">MENLKCGGVTCLLCGKSERKCFRCGDPNHLIGECPKPPRDKNQRAFVGGSWSDSGEEDDEKIQDETCLVAQAPNEVCSESSYFSDENSSIDDLALDNEYDKLCKMSLMIITKNKRLKAIRNSLENELRELKDRLSTLEKNKGVDLDCAKCHTLKIENEKLKEESTRLNKFEKSTHCLNEMLSNQKPSGDKLGLGFNSFEASSSGTKEIKFVKAQKKTCSDGGPIIIGGPLNDPAAPKINMGPPPVTPGSEKTVTFQKSILGPRPKHIIVKKVKVPVASDNEVKQFYKPLSKPGVGFSKPNFRSKTSPPRRVNNNYSRPKTPQPKRHVGRQNQPHGFPICLGVDLEPDEWIKDSGCSKHMTGNRKLFSTYKAYNGGNVIFGSNLRGNIIGKGTISNDSLKIDNVEHVDNLGFNLLSIGQICDNKCRVTFSEHDSEITKDGKVIGRGIRKKGLYVMKLGNKPKDQICLATIDDNSTLWHRRLGHANMRLIQSLASKELVRNLPKLKFDQHFCDACKIGKQAHASHKAKNVVSTTKCLELLHMDLFGPSAVRSYGGNRYTLVIVDDYSRYTWTRFLKNKTEAFDQFEIFSKKIQNQLGCTIVSIRTDHGREFDNEVQFGEFCNANGITHNFSAPRTPQSNGVVERKNRTLQEMSRTMLNEQSLPQKFWCNAVDTSTYILNRILIRTILGKTPYEILRGRKPTLDYFRVFGSKCFILNTKDYLTKFDPKSYEGVFLGYSQNSKAYIILNKHTRKIEESLNVTFDETPPPSKTSPLVDDDLDEEEAIREIEKKNLENVVEDETLEIDEIVNIKESRNHPLENVIGNLNQRTLRSQAQNQSNFYCFISTIEPKNVNEALGDESWIVAMQEELNQFIANDVWELVPQPKNMTIIGTKWVFRNKLDENGVVSRNKARLVAQGYNQQEGIDYDETYAPVARLESIRILLAYACALDFKLFQMDVKSAFLNGFINEEVYVAQPPGFIDFKKPDHVYKLKKALYGLKQAPKAWYDRLKAFLIKHEYKMGMVDNTLFTKKKSSNLIIVQIYVDDIIFGSTCQDMCDEFAKIMHDEFEMSMMGELNFFLGLQIKQMEDGIFFNQSKYIKEMLKKFGLEDSKPMKTPMSSDTKLTKDEEYESVDSTKYRGMIGSLLYLTTSRPDIMFSVCLCARFQEAPKTSHLEAKQTALAISTTEAEYVSAGKACQQALWMKQALIDYDVRLDDVPIMCDNKGTIDLSKNPVQHSRTKHIEIRHHFLHDNVQKGHISIEKVPSADNIADILTKPLKRESFNYLPYQTLIHADAVKLGKALTRDTFLGDKLVSWLSKKQKCTAMSSA</sequence>
<feature type="region of interest" description="Disordered" evidence="7">
    <location>
        <begin position="296"/>
        <end position="332"/>
    </location>
</feature>
<dbReference type="Gene3D" id="3.30.420.10">
    <property type="entry name" value="Ribonuclease H-like superfamily/Ribonuclease H"/>
    <property type="match status" value="1"/>
</dbReference>
<evidence type="ECO:0000259" key="8">
    <source>
        <dbReference type="PROSITE" id="PS50158"/>
    </source>
</evidence>
<feature type="coiled-coil region" evidence="6">
    <location>
        <begin position="776"/>
        <end position="807"/>
    </location>
</feature>